<evidence type="ECO:0000313" key="2">
    <source>
        <dbReference type="Proteomes" id="UP000276215"/>
    </source>
</evidence>
<proteinExistence type="predicted"/>
<dbReference type="AlphaFoldDB" id="A0A3N4K6N0"/>
<evidence type="ECO:0000313" key="1">
    <source>
        <dbReference type="EMBL" id="RPB06063.1"/>
    </source>
</evidence>
<sequence>MTEFDNTIPKLLYWGRRIRSARSFDRCQPLMSWLDAGFLTSQLGEPSQSMIITMIGRTMPKQATVLSTIESLGHVQIQQTSELRSQTNLMELDHIIPRPEEIYWPPPNTADLLLSISPINTNTSAADRYIRHVKSDKQKQHVATIRAGLEICPDAFYSTNTSSVATCCFYFADFT</sequence>
<reference evidence="1 2" key="1">
    <citation type="journal article" date="2018" name="Nat. Ecol. Evol.">
        <title>Pezizomycetes genomes reveal the molecular basis of ectomycorrhizal truffle lifestyle.</title>
        <authorList>
            <person name="Murat C."/>
            <person name="Payen T."/>
            <person name="Noel B."/>
            <person name="Kuo A."/>
            <person name="Morin E."/>
            <person name="Chen J."/>
            <person name="Kohler A."/>
            <person name="Krizsan K."/>
            <person name="Balestrini R."/>
            <person name="Da Silva C."/>
            <person name="Montanini B."/>
            <person name="Hainaut M."/>
            <person name="Levati E."/>
            <person name="Barry K.W."/>
            <person name="Belfiori B."/>
            <person name="Cichocki N."/>
            <person name="Clum A."/>
            <person name="Dockter R.B."/>
            <person name="Fauchery L."/>
            <person name="Guy J."/>
            <person name="Iotti M."/>
            <person name="Le Tacon F."/>
            <person name="Lindquist E.A."/>
            <person name="Lipzen A."/>
            <person name="Malagnac F."/>
            <person name="Mello A."/>
            <person name="Molinier V."/>
            <person name="Miyauchi S."/>
            <person name="Poulain J."/>
            <person name="Riccioni C."/>
            <person name="Rubini A."/>
            <person name="Sitrit Y."/>
            <person name="Splivallo R."/>
            <person name="Traeger S."/>
            <person name="Wang M."/>
            <person name="Zifcakova L."/>
            <person name="Wipf D."/>
            <person name="Zambonelli A."/>
            <person name="Paolocci F."/>
            <person name="Nowrousian M."/>
            <person name="Ottonello S."/>
            <person name="Baldrian P."/>
            <person name="Spatafora J.W."/>
            <person name="Henrissat B."/>
            <person name="Nagy L.G."/>
            <person name="Aury J.M."/>
            <person name="Wincker P."/>
            <person name="Grigoriev I.V."/>
            <person name="Bonfante P."/>
            <person name="Martin F.M."/>
        </authorList>
    </citation>
    <scope>NUCLEOTIDE SEQUENCE [LARGE SCALE GENOMIC DNA]</scope>
    <source>
        <strain evidence="1 2">120613-1</strain>
    </source>
</reference>
<name>A0A3N4K6N0_9PEZI</name>
<accession>A0A3N4K6N0</accession>
<organism evidence="1 2">
    <name type="scientific">Choiromyces venosus 120613-1</name>
    <dbReference type="NCBI Taxonomy" id="1336337"/>
    <lineage>
        <taxon>Eukaryota</taxon>
        <taxon>Fungi</taxon>
        <taxon>Dikarya</taxon>
        <taxon>Ascomycota</taxon>
        <taxon>Pezizomycotina</taxon>
        <taxon>Pezizomycetes</taxon>
        <taxon>Pezizales</taxon>
        <taxon>Tuberaceae</taxon>
        <taxon>Choiromyces</taxon>
    </lineage>
</organism>
<protein>
    <submittedName>
        <fullName evidence="1">Uncharacterized protein</fullName>
    </submittedName>
</protein>
<gene>
    <name evidence="1" type="ORF">L873DRAFT_19152</name>
</gene>
<dbReference type="Proteomes" id="UP000276215">
    <property type="component" value="Unassembled WGS sequence"/>
</dbReference>
<dbReference type="EMBL" id="ML120351">
    <property type="protein sequence ID" value="RPB06063.1"/>
    <property type="molecule type" value="Genomic_DNA"/>
</dbReference>
<keyword evidence="2" id="KW-1185">Reference proteome</keyword>